<organism evidence="2 3">
    <name type="scientific">Celerinatantimonas yamalensis</name>
    <dbReference type="NCBI Taxonomy" id="559956"/>
    <lineage>
        <taxon>Bacteria</taxon>
        <taxon>Pseudomonadati</taxon>
        <taxon>Pseudomonadota</taxon>
        <taxon>Gammaproteobacteria</taxon>
        <taxon>Celerinatantimonadaceae</taxon>
        <taxon>Celerinatantimonas</taxon>
    </lineage>
</organism>
<dbReference type="Pfam" id="PF14583">
    <property type="entry name" value="Pectate_lyase22"/>
    <property type="match status" value="1"/>
</dbReference>
<accession>A0ABW9G6D5</accession>
<dbReference type="RefSeq" id="WP_408623132.1">
    <property type="nucleotide sequence ID" value="NZ_JBEQCT010000002.1"/>
</dbReference>
<gene>
    <name evidence="2" type="ORF">ABUE30_07670</name>
</gene>
<dbReference type="PANTHER" id="PTHR36842:SF1">
    <property type="entry name" value="PROTEIN TOLB"/>
    <property type="match status" value="1"/>
</dbReference>
<feature type="domain" description="Oligogalacturonate lyase" evidence="1">
    <location>
        <begin position="1"/>
        <end position="384"/>
    </location>
</feature>
<evidence type="ECO:0000313" key="3">
    <source>
        <dbReference type="Proteomes" id="UP001629953"/>
    </source>
</evidence>
<dbReference type="PANTHER" id="PTHR36842">
    <property type="entry name" value="PROTEIN TOLB HOMOLOG"/>
    <property type="match status" value="1"/>
</dbReference>
<protein>
    <submittedName>
        <fullName evidence="2">Oligogalacturonate lyase family protein</fullName>
    </submittedName>
</protein>
<dbReference type="SUPFAM" id="SSF82171">
    <property type="entry name" value="DPP6 N-terminal domain-like"/>
    <property type="match status" value="1"/>
</dbReference>
<comment type="caution">
    <text evidence="2">The sequence shown here is derived from an EMBL/GenBank/DDBJ whole genome shotgun (WGS) entry which is preliminary data.</text>
</comment>
<sequence length="387" mass="44500">MSKGSIVSLSFQEYTDDDTNIRYTRLTPTDVTCHRNYFYQKCFTNDASKLLFAGDFDQGNRNYYLLDLNTQQARQLTEGQGDNTFGGFLSHDEQSLFYVKNGADLLQVDLTSLEERLVYQVPQDWVGYGTWVANSDCTQLVGIEIAKSCWQPLTDWKIFRDYYFTNPTCRLINVDIQTGERDVVLQEDRWLGHPIYRPFDNNTIAFCHEGPHDLVERMWLINRDGSDMRKVHEQADGESCTHEFWIPDGSALAYVSYFKGKTERVIHKADPQTLTNEQVMEMPQCSHLMSNTDGSLMVGDGCDAPVDVADSENYQIKNDPFLYVLNCRTQQAHPLVKHSSSWQVLDGDRQITHPHPSFSPDNRWVLYTSDFEGVPAIYLADVPEEFK</sequence>
<dbReference type="Gene3D" id="2.130.10.10">
    <property type="entry name" value="YVTN repeat-like/Quinoprotein amine dehydrogenase"/>
    <property type="match status" value="1"/>
</dbReference>
<proteinExistence type="predicted"/>
<dbReference type="InterPro" id="IPR015943">
    <property type="entry name" value="WD40/YVTN_repeat-like_dom_sf"/>
</dbReference>
<name>A0ABW9G6D5_9GAMM</name>
<dbReference type="Proteomes" id="UP001629953">
    <property type="component" value="Unassembled WGS sequence"/>
</dbReference>
<evidence type="ECO:0000259" key="1">
    <source>
        <dbReference type="Pfam" id="PF14583"/>
    </source>
</evidence>
<reference evidence="2 3" key="1">
    <citation type="journal article" date="2013" name="Int. J. Syst. Evol. Microbiol.">
        <title>Celerinatantimonas yamalensis sp. nov., a cold-adapted diazotrophic bacterium from a cold permafrost brine.</title>
        <authorList>
            <person name="Shcherbakova V."/>
            <person name="Chuvilskaya N."/>
            <person name="Rivkina E."/>
            <person name="Demidov N."/>
            <person name="Uchaeva V."/>
            <person name="Suetin S."/>
            <person name="Suzina N."/>
            <person name="Gilichinsky D."/>
        </authorList>
    </citation>
    <scope>NUCLEOTIDE SEQUENCE [LARGE SCALE GENOMIC DNA]</scope>
    <source>
        <strain evidence="2 3">C7</strain>
    </source>
</reference>
<keyword evidence="2" id="KW-0456">Lyase</keyword>
<keyword evidence="3" id="KW-1185">Reference proteome</keyword>
<dbReference type="InterPro" id="IPR027946">
    <property type="entry name" value="Ogl_dom"/>
</dbReference>
<dbReference type="GO" id="GO:0016829">
    <property type="term" value="F:lyase activity"/>
    <property type="evidence" value="ECO:0007669"/>
    <property type="project" value="UniProtKB-KW"/>
</dbReference>
<dbReference type="EMBL" id="JBEQCT010000002">
    <property type="protein sequence ID" value="MFM2484944.1"/>
    <property type="molecule type" value="Genomic_DNA"/>
</dbReference>
<evidence type="ECO:0000313" key="2">
    <source>
        <dbReference type="EMBL" id="MFM2484944.1"/>
    </source>
</evidence>